<dbReference type="EMBL" id="MH834603">
    <property type="protein sequence ID" value="AYN57323.1"/>
    <property type="molecule type" value="Genomic_DNA"/>
</dbReference>
<name>A0A3G2KEA5_9CAUD</name>
<dbReference type="KEGG" id="vg:55006480"/>
<gene>
    <name evidence="1" type="primary">57</name>
    <name evidence="1" type="ORF">PBI_BRIDGETTE_57</name>
</gene>
<protein>
    <submittedName>
        <fullName evidence="1">Uncharacterized protein</fullName>
    </submittedName>
</protein>
<sequence length="96" mass="10641">MSRPISTGNIRKFLTGCRCGRGWETDVPLTAVPDHVHSHALYSYPDGDLMVHACTGCTWQVETYYQPNNPEYVATDDKVRAAFAKHLITTALEATA</sequence>
<evidence type="ECO:0000313" key="2">
    <source>
        <dbReference type="Proteomes" id="UP000277028"/>
    </source>
</evidence>
<keyword evidence="2" id="KW-1185">Reference proteome</keyword>
<dbReference type="RefSeq" id="YP_009815259.1">
    <property type="nucleotide sequence ID" value="NC_048091.1"/>
</dbReference>
<accession>A0A3G2KEA5</accession>
<evidence type="ECO:0000313" key="1">
    <source>
        <dbReference type="EMBL" id="AYN57323.1"/>
    </source>
</evidence>
<dbReference type="GeneID" id="55006480"/>
<dbReference type="Proteomes" id="UP000277028">
    <property type="component" value="Segment"/>
</dbReference>
<proteinExistence type="predicted"/>
<reference evidence="1 2" key="1">
    <citation type="submission" date="2018-09" db="EMBL/GenBank/DDBJ databases">
        <authorList>
            <person name="Rimple P.A."/>
            <person name="Stoner T.H."/>
            <person name="Garlena R.A."/>
            <person name="Russell D.A."/>
            <person name="Pope W.H."/>
            <person name="Jacobs-Sera D."/>
            <person name="Hatfull G.F."/>
        </authorList>
    </citation>
    <scope>NUCLEOTIDE SEQUENCE [LARGE SCALE GENOMIC DNA]</scope>
</reference>
<organism evidence="1 2">
    <name type="scientific">Arthrobacter phage Bridgette</name>
    <dbReference type="NCBI Taxonomy" id="2419949"/>
    <lineage>
        <taxon>Viruses</taxon>
        <taxon>Duplodnaviria</taxon>
        <taxon>Heunggongvirae</taxon>
        <taxon>Uroviricota</taxon>
        <taxon>Caudoviricetes</taxon>
        <taxon>Bridgettevirus</taxon>
        <taxon>Bridgettevirus bridgette</taxon>
    </lineage>
</organism>